<dbReference type="Pfam" id="PF13469">
    <property type="entry name" value="Sulfotransfer_3"/>
    <property type="match status" value="1"/>
</dbReference>
<dbReference type="InterPro" id="IPR052736">
    <property type="entry name" value="Stf3_sulfotransferase"/>
</dbReference>
<dbReference type="EMBL" id="CP000697">
    <property type="protein sequence ID" value="ABQ31644.1"/>
    <property type="molecule type" value="Genomic_DNA"/>
</dbReference>
<dbReference type="Gene3D" id="3.40.50.300">
    <property type="entry name" value="P-loop containing nucleotide triphosphate hydrolases"/>
    <property type="match status" value="1"/>
</dbReference>
<evidence type="ECO:0008006" key="3">
    <source>
        <dbReference type="Google" id="ProtNLM"/>
    </source>
</evidence>
<gene>
    <name evidence="1" type="ordered locus">Acry_2451</name>
</gene>
<dbReference type="KEGG" id="acr:Acry_2451"/>
<dbReference type="SUPFAM" id="SSF52540">
    <property type="entry name" value="P-loop containing nucleoside triphosphate hydrolases"/>
    <property type="match status" value="1"/>
</dbReference>
<evidence type="ECO:0000313" key="2">
    <source>
        <dbReference type="Proteomes" id="UP000000245"/>
    </source>
</evidence>
<dbReference type="PANTHER" id="PTHR36451:SF1">
    <property type="entry name" value="OMEGA-HYDROXY-BETA-DIHYDROMENAQUINONE-9 SULFOTRANSFERASE STF3"/>
    <property type="match status" value="1"/>
</dbReference>
<dbReference type="Proteomes" id="UP000000245">
    <property type="component" value="Chromosome"/>
</dbReference>
<sequence>MPRDPVPEPPVKRPGKSLRFRLLSAGFGAAEAVLPRGIPAIDASAIEAAGGSTLPDFAREGLERLTASIAAETSLSLFGRVSVRYDLTRLVRNAETIRRMHAATPGIGREPVRAPVFIMGLPRSGTTFLHTLFGFDPDVLVPRVWQTLYPAPRPRGFDPRASAVARKTDRQLDMFAGMAPEFPAIHPIDADSPQECSEITAHVFHSLRFDTTFRVPSYTAWIDSQDDAPAFAFHRQWLQAMQHGTGGRFWALKCPEHTFSVKAILQTYPDARFVVVHRDPVHVFASVAHMTEVLRRPFLRGIDPAEIGRQVTERWIDGARRLVEFDRSGAVPAERLVNIQYETLTADPIKAVSGIYAHFGEAFSPAAEAAMRAHLDAAPRGGYGRNRYRLADFGINVERLRPRFAPYIEYFGVRARPSDGTQAA</sequence>
<dbReference type="STRING" id="349163.Acry_2451"/>
<accession>A5G1B2</accession>
<dbReference type="AlphaFoldDB" id="A5G1B2"/>
<protein>
    <recommendedName>
        <fullName evidence="3">Sulfotransferase</fullName>
    </recommendedName>
</protein>
<dbReference type="eggNOG" id="COG0446">
    <property type="taxonomic scope" value="Bacteria"/>
</dbReference>
<proteinExistence type="predicted"/>
<dbReference type="RefSeq" id="WP_012040071.1">
    <property type="nucleotide sequence ID" value="NC_009484.1"/>
</dbReference>
<organism evidence="1 2">
    <name type="scientific">Acidiphilium cryptum (strain JF-5)</name>
    <dbReference type="NCBI Taxonomy" id="349163"/>
    <lineage>
        <taxon>Bacteria</taxon>
        <taxon>Pseudomonadati</taxon>
        <taxon>Pseudomonadota</taxon>
        <taxon>Alphaproteobacteria</taxon>
        <taxon>Acetobacterales</taxon>
        <taxon>Acidocellaceae</taxon>
        <taxon>Acidiphilium</taxon>
    </lineage>
</organism>
<evidence type="ECO:0000313" key="1">
    <source>
        <dbReference type="EMBL" id="ABQ31644.1"/>
    </source>
</evidence>
<name>A5G1B2_ACICJ</name>
<dbReference type="PANTHER" id="PTHR36451">
    <property type="entry name" value="PAPS-DEPENDENT SULFOTRANSFERASE STF3"/>
    <property type="match status" value="1"/>
</dbReference>
<dbReference type="InterPro" id="IPR027417">
    <property type="entry name" value="P-loop_NTPase"/>
</dbReference>
<reference evidence="1 2" key="1">
    <citation type="submission" date="2007-05" db="EMBL/GenBank/DDBJ databases">
        <title>Complete sequence of chromosome of Acidiphilium cryptum JF-5.</title>
        <authorList>
            <consortium name="US DOE Joint Genome Institute"/>
            <person name="Copeland A."/>
            <person name="Lucas S."/>
            <person name="Lapidus A."/>
            <person name="Barry K."/>
            <person name="Detter J.C."/>
            <person name="Glavina del Rio T."/>
            <person name="Hammon N."/>
            <person name="Israni S."/>
            <person name="Dalin E."/>
            <person name="Tice H."/>
            <person name="Pitluck S."/>
            <person name="Sims D."/>
            <person name="Brettin T."/>
            <person name="Bruce D."/>
            <person name="Han C."/>
            <person name="Schmutz J."/>
            <person name="Larimer F."/>
            <person name="Land M."/>
            <person name="Hauser L."/>
            <person name="Kyrpides N."/>
            <person name="Kim E."/>
            <person name="Magnuson T."/>
            <person name="Richardson P."/>
        </authorList>
    </citation>
    <scope>NUCLEOTIDE SEQUENCE [LARGE SCALE GENOMIC DNA]</scope>
    <source>
        <strain evidence="1 2">JF-5</strain>
    </source>
</reference>
<keyword evidence="2" id="KW-1185">Reference proteome</keyword>
<dbReference type="HOGENOM" id="CLU_053496_0_0_5"/>